<dbReference type="InterPro" id="IPR036691">
    <property type="entry name" value="Endo/exonu/phosph_ase_sf"/>
</dbReference>
<gene>
    <name evidence="3" type="ORF">HICCMSTLAB_LOCUS8358</name>
</gene>
<evidence type="ECO:0000313" key="3">
    <source>
        <dbReference type="EMBL" id="CAG5096734.1"/>
    </source>
</evidence>
<feature type="domain" description="Endonuclease/exonuclease/phosphatase" evidence="2">
    <location>
        <begin position="58"/>
        <end position="196"/>
    </location>
</feature>
<keyword evidence="4" id="KW-1185">Reference proteome</keyword>
<dbReference type="AlphaFoldDB" id="A0A8J2HID9"/>
<evidence type="ECO:0000259" key="2">
    <source>
        <dbReference type="Pfam" id="PF14529"/>
    </source>
</evidence>
<feature type="region of interest" description="Disordered" evidence="1">
    <location>
        <begin position="1"/>
        <end position="20"/>
    </location>
</feature>
<sequence>MVGNRCDKKNSKSRGRASGGHLLGIKKRVEKKWRVNEWGYGFKIAKENENRNDTEAMIISVYNNVGIKKIESELKGVVEENARTAEKIIIVGDLNARVGERNTEGVKEEERLKRKSKDKVLNSEGKKLLKVCKELGLRIMNGGTEGDRKGEITFIGGKSENCGSVLDLVLTLDRGGDSGISYLKISESIDSDHLPLILNLNEKDKAKAGAKRQGSESDHIAQEEGAIKIEEDILGWKKDKIAEYQEVIWEKWNEKITERETELEWNDMKEIIYNGAKETGMSKKRKECDKADKTKKEWFNNECKLKREEVWKALKKLTNEKDSNNKS</sequence>
<dbReference type="EMBL" id="CAJNRD030001121">
    <property type="protein sequence ID" value="CAG5096734.1"/>
    <property type="molecule type" value="Genomic_DNA"/>
</dbReference>
<dbReference type="GO" id="GO:0003824">
    <property type="term" value="F:catalytic activity"/>
    <property type="evidence" value="ECO:0007669"/>
    <property type="project" value="InterPro"/>
</dbReference>
<evidence type="ECO:0000256" key="1">
    <source>
        <dbReference type="SAM" id="MobiDB-lite"/>
    </source>
</evidence>
<evidence type="ECO:0000313" key="4">
    <source>
        <dbReference type="Proteomes" id="UP000786811"/>
    </source>
</evidence>
<reference evidence="3" key="1">
    <citation type="submission" date="2021-04" db="EMBL/GenBank/DDBJ databases">
        <authorList>
            <person name="Chebbi M.A.C M."/>
        </authorList>
    </citation>
    <scope>NUCLEOTIDE SEQUENCE</scope>
</reference>
<name>A0A8J2HID9_COTCN</name>
<dbReference type="OrthoDB" id="7701337at2759"/>
<feature type="compositionally biased region" description="Basic and acidic residues" evidence="1">
    <location>
        <begin position="1"/>
        <end position="10"/>
    </location>
</feature>
<dbReference type="Pfam" id="PF14529">
    <property type="entry name" value="Exo_endo_phos_2"/>
    <property type="match status" value="1"/>
</dbReference>
<protein>
    <recommendedName>
        <fullName evidence="2">Endonuclease/exonuclease/phosphatase domain-containing protein</fullName>
    </recommendedName>
</protein>
<comment type="caution">
    <text evidence="3">The sequence shown here is derived from an EMBL/GenBank/DDBJ whole genome shotgun (WGS) entry which is preliminary data.</text>
</comment>
<dbReference type="SUPFAM" id="SSF56219">
    <property type="entry name" value="DNase I-like"/>
    <property type="match status" value="1"/>
</dbReference>
<dbReference type="InterPro" id="IPR005135">
    <property type="entry name" value="Endo/exonuclease/phosphatase"/>
</dbReference>
<proteinExistence type="predicted"/>
<organism evidence="3 4">
    <name type="scientific">Cotesia congregata</name>
    <name type="common">Parasitoid wasp</name>
    <name type="synonym">Apanteles congregatus</name>
    <dbReference type="NCBI Taxonomy" id="51543"/>
    <lineage>
        <taxon>Eukaryota</taxon>
        <taxon>Metazoa</taxon>
        <taxon>Ecdysozoa</taxon>
        <taxon>Arthropoda</taxon>
        <taxon>Hexapoda</taxon>
        <taxon>Insecta</taxon>
        <taxon>Pterygota</taxon>
        <taxon>Neoptera</taxon>
        <taxon>Endopterygota</taxon>
        <taxon>Hymenoptera</taxon>
        <taxon>Apocrita</taxon>
        <taxon>Ichneumonoidea</taxon>
        <taxon>Braconidae</taxon>
        <taxon>Microgastrinae</taxon>
        <taxon>Cotesia</taxon>
    </lineage>
</organism>
<accession>A0A8J2HID9</accession>
<dbReference type="Proteomes" id="UP000786811">
    <property type="component" value="Unassembled WGS sequence"/>
</dbReference>
<dbReference type="Gene3D" id="3.60.10.10">
    <property type="entry name" value="Endonuclease/exonuclease/phosphatase"/>
    <property type="match status" value="1"/>
</dbReference>